<dbReference type="CDD" id="cd01392">
    <property type="entry name" value="HTH_LacI"/>
    <property type="match status" value="1"/>
</dbReference>
<evidence type="ECO:0000256" key="1">
    <source>
        <dbReference type="ARBA" id="ARBA00023015"/>
    </source>
</evidence>
<feature type="domain" description="HTH lacI-type" evidence="4">
    <location>
        <begin position="2"/>
        <end position="56"/>
    </location>
</feature>
<dbReference type="SMART" id="SM00354">
    <property type="entry name" value="HTH_LACI"/>
    <property type="match status" value="1"/>
</dbReference>
<accession>A0A7X3D2Y4</accession>
<dbReference type="PANTHER" id="PTHR30146:SF144">
    <property type="entry name" value="LACI-FAMILY TRANSCRIPTION REGULATOR"/>
    <property type="match status" value="1"/>
</dbReference>
<dbReference type="Pfam" id="PF13407">
    <property type="entry name" value="Peripla_BP_4"/>
    <property type="match status" value="1"/>
</dbReference>
<organism evidence="5 6">
    <name type="scientific">Zobellia amurskyensis</name>
    <dbReference type="NCBI Taxonomy" id="248905"/>
    <lineage>
        <taxon>Bacteria</taxon>
        <taxon>Pseudomonadati</taxon>
        <taxon>Bacteroidota</taxon>
        <taxon>Flavobacteriia</taxon>
        <taxon>Flavobacteriales</taxon>
        <taxon>Flavobacteriaceae</taxon>
        <taxon>Zobellia</taxon>
    </lineage>
</organism>
<protein>
    <submittedName>
        <fullName evidence="5">LacI family DNA-binding transcriptional regulator</fullName>
    </submittedName>
</protein>
<dbReference type="Gene3D" id="1.10.260.40">
    <property type="entry name" value="lambda repressor-like DNA-binding domains"/>
    <property type="match status" value="1"/>
</dbReference>
<comment type="caution">
    <text evidence="5">The sequence shown here is derived from an EMBL/GenBank/DDBJ whole genome shotgun (WGS) entry which is preliminary data.</text>
</comment>
<dbReference type="Pfam" id="PF00356">
    <property type="entry name" value="LacI"/>
    <property type="match status" value="1"/>
</dbReference>
<dbReference type="SUPFAM" id="SSF53822">
    <property type="entry name" value="Periplasmic binding protein-like I"/>
    <property type="match status" value="1"/>
</dbReference>
<gene>
    <name evidence="5" type="ORF">D9O36_14780</name>
</gene>
<evidence type="ECO:0000256" key="2">
    <source>
        <dbReference type="ARBA" id="ARBA00023125"/>
    </source>
</evidence>
<dbReference type="Proteomes" id="UP000540519">
    <property type="component" value="Unassembled WGS sequence"/>
</dbReference>
<dbReference type="GO" id="GO:0003700">
    <property type="term" value="F:DNA-binding transcription factor activity"/>
    <property type="evidence" value="ECO:0007669"/>
    <property type="project" value="TreeGrafter"/>
</dbReference>
<dbReference type="InterPro" id="IPR028082">
    <property type="entry name" value="Peripla_BP_I"/>
</dbReference>
<evidence type="ECO:0000256" key="3">
    <source>
        <dbReference type="ARBA" id="ARBA00023163"/>
    </source>
</evidence>
<dbReference type="Gene3D" id="3.40.50.2300">
    <property type="match status" value="2"/>
</dbReference>
<evidence type="ECO:0000259" key="4">
    <source>
        <dbReference type="PROSITE" id="PS50932"/>
    </source>
</evidence>
<reference evidence="5 6" key="1">
    <citation type="journal article" date="2019" name="Mar. Drugs">
        <title>Comparative Genomics and CAZyme Genome Repertoires of Marine Zobellia amurskyensis KMM 3526(T) and Zobellia laminariae KMM 3676(T).</title>
        <authorList>
            <person name="Chernysheva N."/>
            <person name="Bystritskaya E."/>
            <person name="Stenkova A."/>
            <person name="Golovkin I."/>
            <person name="Nedashkovskaya O."/>
            <person name="Isaeva M."/>
        </authorList>
    </citation>
    <scope>NUCLEOTIDE SEQUENCE [LARGE SCALE GENOMIC DNA]</scope>
    <source>
        <strain evidence="5 6">KMM 3526</strain>
    </source>
</reference>
<evidence type="ECO:0000313" key="5">
    <source>
        <dbReference type="EMBL" id="MUH37115.1"/>
    </source>
</evidence>
<dbReference type="PROSITE" id="PS50932">
    <property type="entry name" value="HTH_LACI_2"/>
    <property type="match status" value="1"/>
</dbReference>
<keyword evidence="2 5" id="KW-0238">DNA-binding</keyword>
<keyword evidence="6" id="KW-1185">Reference proteome</keyword>
<dbReference type="RefSeq" id="WP_038234113.1">
    <property type="nucleotide sequence ID" value="NZ_RCNR01000032.1"/>
</dbReference>
<dbReference type="EMBL" id="RCNR01000032">
    <property type="protein sequence ID" value="MUH37115.1"/>
    <property type="molecule type" value="Genomic_DNA"/>
</dbReference>
<dbReference type="PANTHER" id="PTHR30146">
    <property type="entry name" value="LACI-RELATED TRANSCRIPTIONAL REPRESSOR"/>
    <property type="match status" value="1"/>
</dbReference>
<evidence type="ECO:0000313" key="6">
    <source>
        <dbReference type="Proteomes" id="UP000540519"/>
    </source>
</evidence>
<dbReference type="SUPFAM" id="SSF47413">
    <property type="entry name" value="lambda repressor-like DNA-binding domains"/>
    <property type="match status" value="1"/>
</dbReference>
<dbReference type="PROSITE" id="PS00356">
    <property type="entry name" value="HTH_LACI_1"/>
    <property type="match status" value="1"/>
</dbReference>
<dbReference type="GO" id="GO:0000976">
    <property type="term" value="F:transcription cis-regulatory region binding"/>
    <property type="evidence" value="ECO:0007669"/>
    <property type="project" value="TreeGrafter"/>
</dbReference>
<dbReference type="InterPro" id="IPR000843">
    <property type="entry name" value="HTH_LacI"/>
</dbReference>
<sequence length="355" mass="40583">MKTIKDIAEEAKVSTGTVDRVIHKRPGVSPKTREKVQKLLDKYDFERNILASTLAFKKKYRIATLIPSVVSKNHFWHGPHLGMKSAAKEIQKYGVETHKFFFDQYDLKSYEEALDKILDLKPNGIVFAPFFYNTSLAFVEKLKEKEIPCVFINIDLDTSDKLTYIGQNALQSGYLCGKMMNLITKPKESVAILTSQKNVGRHLAIETRIKGFLDYFSDHSDGKKIQKIIIDDFDTEMIEKALSRELENDKQISGIFVPSSAIFMIAKFLESRGLNTIRTIGYDTHLDNLDYIRKGSIDFAIDQNPFEQGYMGLKILTEYLLLNKTPKPKYNSAINIVTKENVDYFDVANTIEYAV</sequence>
<dbReference type="InterPro" id="IPR025997">
    <property type="entry name" value="SBP_2_dom"/>
</dbReference>
<keyword evidence="3" id="KW-0804">Transcription</keyword>
<name>A0A7X3D2Y4_9FLAO</name>
<dbReference type="InterPro" id="IPR010982">
    <property type="entry name" value="Lambda_DNA-bd_dom_sf"/>
</dbReference>
<dbReference type="AlphaFoldDB" id="A0A7X3D2Y4"/>
<proteinExistence type="predicted"/>
<keyword evidence="1" id="KW-0805">Transcription regulation</keyword>
<dbReference type="OrthoDB" id="628703at2"/>